<feature type="region of interest" description="Disordered" evidence="7">
    <location>
        <begin position="133"/>
        <end position="221"/>
    </location>
</feature>
<feature type="compositionally biased region" description="Basic and acidic residues" evidence="7">
    <location>
        <begin position="875"/>
        <end position="888"/>
    </location>
</feature>
<dbReference type="RefSeq" id="XP_003036590.1">
    <property type="nucleotide sequence ID" value="XM_003036544.1"/>
</dbReference>
<dbReference type="InterPro" id="IPR007276">
    <property type="entry name" value="Nop14"/>
</dbReference>
<organism evidence="9">
    <name type="scientific">Schizophyllum commune (strain H4-8 / FGSC 9210)</name>
    <name type="common">Split gill fungus</name>
    <dbReference type="NCBI Taxonomy" id="578458"/>
    <lineage>
        <taxon>Eukaryota</taxon>
        <taxon>Fungi</taxon>
        <taxon>Dikarya</taxon>
        <taxon>Basidiomycota</taxon>
        <taxon>Agaricomycotina</taxon>
        <taxon>Agaricomycetes</taxon>
        <taxon>Agaricomycetidae</taxon>
        <taxon>Agaricales</taxon>
        <taxon>Schizophyllaceae</taxon>
        <taxon>Schizophyllum</taxon>
    </lineage>
</organism>
<dbReference type="PANTHER" id="PTHR23183:SF0">
    <property type="entry name" value="NUCLEOLAR PROTEIN 14"/>
    <property type="match status" value="1"/>
</dbReference>
<dbReference type="OrthoDB" id="441771at2759"/>
<dbReference type="GO" id="GO:0030692">
    <property type="term" value="C:Noc4p-Nop14p complex"/>
    <property type="evidence" value="ECO:0007669"/>
    <property type="project" value="TreeGrafter"/>
</dbReference>
<feature type="region of interest" description="Disordered" evidence="7">
    <location>
        <begin position="873"/>
        <end position="919"/>
    </location>
</feature>
<feature type="compositionally biased region" description="Basic and acidic residues" evidence="7">
    <location>
        <begin position="36"/>
        <end position="46"/>
    </location>
</feature>
<dbReference type="GeneID" id="9586054"/>
<dbReference type="HOGENOM" id="CLU_008874_0_0_1"/>
<dbReference type="GO" id="GO:0032040">
    <property type="term" value="C:small-subunit processome"/>
    <property type="evidence" value="ECO:0007669"/>
    <property type="project" value="InterPro"/>
</dbReference>
<evidence type="ECO:0000313" key="9">
    <source>
        <dbReference type="Proteomes" id="UP000007431"/>
    </source>
</evidence>
<proteinExistence type="inferred from homology"/>
<dbReference type="FunCoup" id="D8PQG0">
    <property type="interactions" value="661"/>
</dbReference>
<feature type="compositionally biased region" description="Basic and acidic residues" evidence="7">
    <location>
        <begin position="180"/>
        <end position="191"/>
    </location>
</feature>
<feature type="compositionally biased region" description="Acidic residues" evidence="7">
    <location>
        <begin position="198"/>
        <end position="210"/>
    </location>
</feature>
<feature type="region of interest" description="Disordered" evidence="7">
    <location>
        <begin position="70"/>
        <end position="92"/>
    </location>
</feature>
<feature type="compositionally biased region" description="Basic and acidic residues" evidence="7">
    <location>
        <begin position="211"/>
        <end position="221"/>
    </location>
</feature>
<sequence>MAKGSQLSQLKSALSQAGITGKPQNNNKRKRSGSTSERDKEKKAAKLQEIHQKLNPFDVKVTKLKHDVGGRKLKGVTGKPAQSRQAGIEQRKKTLLKEYEERNHAGGILDRRFGENDPTMTPEERMLERFTRERQRAAKGSAFNLDDEDELTHYGQSLSKLDDFDATGMQLDDDDDEEEGGRGQIDRDIVKKAHFGGFDDDEGSDEDEDGEPARKKSKAEVMAEVIAKSKMHKAMRQNEKEAMEDIRHELDQGFDELRGLLFAVDPSVAKPPAPSTEEDAPKADDAAPSLADPAAALVDNDPDYDRRVRELAFDKRAKAKDRTKTEEELALEEKEALEKAERRRQKRMMGLEESVSEDEGGGKGKKRKRGGDDLEDDFDYEGDSWGGIGAGLGGEDEEEGDGAALEDDDEDEEGDEGEGSDEEDVGDESEEEDGESDSDAYEEVEEGDHEALVTSKKATPKKKKAPPGSELPFTFPCPSSHDEFLEIVDGIADKDVPTVVQRIRTLYHPSLGVGNKAKLQVLTNVLIDHALYVTAPPHPNYTLLNSVLPHLCSLIKAFPTSSASYFVEKLVLMDKNLRRGLSNPLDPNAKTWPGTSELSLLRILGAVWSTSDLHHVVVSPARLLMGSYLGLARVRSLSDIASGLFLCTLFYQFEEVSKRLVPEAINFLASTIVHLSPNEYKDVKSLPGNFPTADFHSELTALLRIKEKTAKKIEPSERVNLAQLLSTGSPTVQDKVDHLTTAIELLRRFAVLYKGLDAFVELYQPMLELVENIDAQRLSSGLQTKITTFRDEVRRLLKFAREARKPLLLQAHKPIPLATFVPKFESTSSSFLKHSDPDKERKEAAKLRAQYKQERKGAIRELRKDARFLAGVQQEKQKAKDNAYKDSMNRVFGSLESERAEQKRMDREKQKVEKRAGKK</sequence>
<name>D8PQG0_SCHCM</name>
<protein>
    <recommendedName>
        <fullName evidence="10">Nop14-like protein</fullName>
    </recommendedName>
</protein>
<feature type="region of interest" description="Disordered" evidence="7">
    <location>
        <begin position="266"/>
        <end position="475"/>
    </location>
</feature>
<dbReference type="AlphaFoldDB" id="D8PQG0"/>
<evidence type="ECO:0008006" key="10">
    <source>
        <dbReference type="Google" id="ProtNLM"/>
    </source>
</evidence>
<evidence type="ECO:0000313" key="8">
    <source>
        <dbReference type="EMBL" id="EFJ01688.1"/>
    </source>
</evidence>
<feature type="compositionally biased region" description="Basic and acidic residues" evidence="7">
    <location>
        <begin position="896"/>
        <end position="919"/>
    </location>
</feature>
<feature type="compositionally biased region" description="Low complexity" evidence="7">
    <location>
        <begin position="1"/>
        <end position="18"/>
    </location>
</feature>
<comment type="subcellular location">
    <subcellularLocation>
        <location evidence="1">Nucleus</location>
        <location evidence="1">Nucleolus</location>
    </subcellularLocation>
</comment>
<reference evidence="8 9" key="1">
    <citation type="journal article" date="2010" name="Nat. Biotechnol.">
        <title>Genome sequence of the model mushroom Schizophyllum commune.</title>
        <authorList>
            <person name="Ohm R.A."/>
            <person name="de Jong J.F."/>
            <person name="Lugones L.G."/>
            <person name="Aerts A."/>
            <person name="Kothe E."/>
            <person name="Stajich J.E."/>
            <person name="de Vries R.P."/>
            <person name="Record E."/>
            <person name="Levasseur A."/>
            <person name="Baker S.E."/>
            <person name="Bartholomew K.A."/>
            <person name="Coutinho P.M."/>
            <person name="Erdmann S."/>
            <person name="Fowler T.J."/>
            <person name="Gathman A.C."/>
            <person name="Lombard V."/>
            <person name="Henrissat B."/>
            <person name="Knabe N."/>
            <person name="Kuees U."/>
            <person name="Lilly W.W."/>
            <person name="Lindquist E."/>
            <person name="Lucas S."/>
            <person name="Magnuson J.K."/>
            <person name="Piumi F."/>
            <person name="Raudaskoski M."/>
            <person name="Salamov A."/>
            <person name="Schmutz J."/>
            <person name="Schwarze F.W.M.R."/>
            <person name="vanKuyk P.A."/>
            <person name="Horton J.S."/>
            <person name="Grigoriev I.V."/>
            <person name="Woesten H.A.B."/>
        </authorList>
    </citation>
    <scope>NUCLEOTIDE SEQUENCE [LARGE SCALE GENOMIC DNA]</scope>
    <source>
        <strain evidence="9">H4-8 / FGSC 9210</strain>
    </source>
</reference>
<dbReference type="VEuPathDB" id="FungiDB:SCHCODRAFT_02730106"/>
<keyword evidence="4" id="KW-0698">rRNA processing</keyword>
<keyword evidence="9" id="KW-1185">Reference proteome</keyword>
<dbReference type="eggNOG" id="KOG2147">
    <property type="taxonomic scope" value="Eukaryota"/>
</dbReference>
<dbReference type="STRING" id="578458.D8PQG0"/>
<dbReference type="KEGG" id="scm:SCHCO_02730106"/>
<comment type="function">
    <text evidence="6">Involved in nucleolar processing of pre-18S ribosomal RNA. Has a role in the nuclear export of 40S pre-ribosomal subunit to the cytoplasm.</text>
</comment>
<evidence type="ECO:0000256" key="5">
    <source>
        <dbReference type="ARBA" id="ARBA00023242"/>
    </source>
</evidence>
<dbReference type="GO" id="GO:0030490">
    <property type="term" value="P:maturation of SSU-rRNA"/>
    <property type="evidence" value="ECO:0007669"/>
    <property type="project" value="TreeGrafter"/>
</dbReference>
<feature type="compositionally biased region" description="Low complexity" evidence="7">
    <location>
        <begin position="286"/>
        <end position="296"/>
    </location>
</feature>
<accession>D8PQG0</accession>
<dbReference type="Proteomes" id="UP000007431">
    <property type="component" value="Unassembled WGS sequence"/>
</dbReference>
<feature type="compositionally biased region" description="Acidic residues" evidence="7">
    <location>
        <begin position="394"/>
        <end position="448"/>
    </location>
</feature>
<dbReference type="PANTHER" id="PTHR23183">
    <property type="entry name" value="NOP14"/>
    <property type="match status" value="1"/>
</dbReference>
<evidence type="ECO:0000256" key="7">
    <source>
        <dbReference type="SAM" id="MobiDB-lite"/>
    </source>
</evidence>
<keyword evidence="3" id="KW-0690">Ribosome biogenesis</keyword>
<dbReference type="EMBL" id="GL377302">
    <property type="protein sequence ID" value="EFJ01688.1"/>
    <property type="molecule type" value="Genomic_DNA"/>
</dbReference>
<gene>
    <name evidence="8" type="ORF">SCHCODRAFT_80297</name>
</gene>
<evidence type="ECO:0000256" key="4">
    <source>
        <dbReference type="ARBA" id="ARBA00022552"/>
    </source>
</evidence>
<dbReference type="OMA" id="KSCWPSL"/>
<feature type="compositionally biased region" description="Basic and acidic residues" evidence="7">
    <location>
        <begin position="303"/>
        <end position="341"/>
    </location>
</feature>
<dbReference type="Pfam" id="PF04147">
    <property type="entry name" value="Nop14"/>
    <property type="match status" value="1"/>
</dbReference>
<evidence type="ECO:0000256" key="1">
    <source>
        <dbReference type="ARBA" id="ARBA00004604"/>
    </source>
</evidence>
<evidence type="ECO:0000256" key="3">
    <source>
        <dbReference type="ARBA" id="ARBA00022517"/>
    </source>
</evidence>
<feature type="region of interest" description="Disordered" evidence="7">
    <location>
        <begin position="1"/>
        <end position="46"/>
    </location>
</feature>
<feature type="compositionally biased region" description="Gly residues" evidence="7">
    <location>
        <begin position="384"/>
        <end position="393"/>
    </location>
</feature>
<keyword evidence="5" id="KW-0539">Nucleus</keyword>
<evidence type="ECO:0000256" key="2">
    <source>
        <dbReference type="ARBA" id="ARBA00007466"/>
    </source>
</evidence>
<feature type="compositionally biased region" description="Acidic residues" evidence="7">
    <location>
        <begin position="373"/>
        <end position="382"/>
    </location>
</feature>
<dbReference type="InParanoid" id="D8PQG0"/>
<comment type="similarity">
    <text evidence="2">Belongs to the NOP14 family.</text>
</comment>
<evidence type="ECO:0000256" key="6">
    <source>
        <dbReference type="ARBA" id="ARBA00024695"/>
    </source>
</evidence>